<accession>A0A212KFD9</accession>
<sequence>MSQQTESNVTRLTQPSSGTTVNVPIDAANMRLSLGFQPDPNAVQKNGQNLEFSFEDGGKIVLEGYYNHFTSKTLPIMVTEAGDELPGESFLASLREDLLTAAGPGAGAGAAGGGAGEYADDPGALINGVDRLGSLGTIYWDRATEVTEEFDNEVAALSVTLAFVSTAYPPLEIGEDTWITGRFVNMLFEDGLPNQHLPGGRDDLTSTQMILDTYGIVVPDYLQDKTPGILEIDVQTQGTTQLTGLDLSGFTVGSFIMIGDTVIEITSVDQVISLTPAQVAGFVAVYPPSDNSDADMNITVTAYGQANNGSTATSTQVVTLIVDAVADLPEAWARNTDGEADYVLFALRDEEGNVIFFNDIDEFSAAFPGGIPEGYQWISAWKGITDEQDQTSGRHKGYDSLEADYVTLPFTAEFDDYLDGSEVHTITISGVPSDWKLDLTQLPSGLTAADVTRGENGEYSINVPVGANGVGTVEGSFIFKPGDWTNERNHDGTARGDEGGPATITITTSADEVGNATSGQEATLANNHAETSLTYVVSIDEDKPGFCTTEVKLLSDETRWVQRGGELNEVALTALFKTGVIEYLKDADIDDLTAKMPIISAAQSKIRYDLHSDGDKDDREGEGFEAVTGSHFGFKLPEGVYETDANGIFSGWTTTAGEKIYLELDDNTGHVVGRTEGGDIAFIITATGSFNDGVNTGHVTLIQYQPMQHPSGVADPDSPNYDPSEHNEKLLDDLKLELVVHDADGDNASIPVTVNILDDGPSLHCWNEPIVVYLSETDLIPDGTDRLHLENNVPHNVHDESIAIGTFGPFDYGTDGPADPALAGNPFTWNVPAGEYAVTDGTPISWWVSPDGLTMVGFTGEWGNPDFTPVITFKAWNVDGLLPGYSVDQHQALHHDDPTSRDYVEINASFTIMDGDGDTADGKFTVKVKDDSPEIGLCSRDVTVRLSETDLPNGTDPWHIREDAFGNAFNEAKFAGLMTFKYGADGPDPDAPFTWNAPADGAYTAFGPDGAAHDVVWVQDGYNLTAYAVDENGNQLFEVVVIKGTPTYDLAGVPSGLAYTVELKAPLEHSESQEHSLLGEHGLVNWDKPEWLDIDLGFTLKDGDGDTTDGKLTLEIRDDLPCAGHCTIADTVLESCLRPGLGGQITASGDLYVEFGADGPALANPVKWDTESVEKTVGDLEVIIDGVAYKADVVWISATEFEVRALNYNGPDTDPSMVVRIVEDGKGGYDYKYTQNHAVKHSDGFNLDNIVKDLNFEYVVTDRDGDTAHNTLQVNVVDSLLLPGTTLNYVDETDHQGTVVHKDMPLNLDHFAPDGMNPEWNLAEIKLALHDLRVTGDDRPLAFELQGDGKILAITDADGNPVLTLTMIKGADGKWTLDYTQEQPMDHPLGGYLPGVLGHNDIILLPLDIIAKDAEGNHVHNPVIITVFDDAPSIPYGTMTGVVENFSAVMDIVKSLGSIVNGGDTTAAIQAIGKIILGDGTPENPGIGSDTFKSAAILVDLLLGTELTQLADVNWANAVNPAWWATYAYNVALGAMGSSSHAATAASMWQTTFGDLDLETVFTKPLNNWLTESPGNTYGGDITVDFGYDGPHAEQAITFSNTGLELMLKLFGIHKTGSGEALETVRDHSDRDSYLTAEQAAKGAKVMDVVKAYNGDPANGDVVLTFITIDNGDGTYSYQMVTDGPLAHSKSLLDDVLVRLMNPELIGKVGDALDTVLNDLLDLGLPVNQLVDALKNFASLDVDLTRDTLLLIPMPIVAQDGDGDKTMGLATVVVRDSVAELNYNGSVSVSESGLTLPANSSDELGQKLDGTGKDWDANDGVSTETTATGTFTVKAFDGLRGIYIEGIGEVAFGAEIPLGPGMIVFTLVSDANGVSTIEYTYTLTGNADHSYADNTHAPVLQDGELNIEFKVVDGDGDRSSGTGSIKINIYDDKPIATHDFDDLQVDSAGWTATGNVLTGEGTYSDAAMTKDGVSDQYGADGAAVDNAFRVQTGVDNFKNPIYETPTEGNPVTVEGNLGTLTINADGSYTYKLNPDKVEDYKNQTHSESQDPLVTEFDSAASLNDLNGFSVKAFNVANFTSNSLNTTLGNVNTWAAANSDRLAFFNGDLVSWDKGLGVDGNAAGIAADGNQVGTGTDYKFPATFTPRTEGLVFSFDPPVTEGFSVTFGNVTVGADTILVYLYGENGLIGTYSVTQDDLISSTKEWSPPAGVTETITGFAVVPNSSTTAFCVQNVTINQPDIEVPNPLTDLEENFNYIIVDGDGDAAKATLTIDIDLPAQIELTPLVVDESFIPGLGSGVDVGSPGDASGAESYKDDGEFTIGVKEFEGLTIAAYASEDATEVTNIQIVAGINPPVYGDYGKLVITATEADGKWTVKYEYEQTNALNHTELPNTPDQKQQGESFGFKVGGIAVGDLIVEIEDDAPYASHDLTTLGEEDWTVSGSVFTGEWAVDAVAQTDPSGDPDSYGADKATGTGALVWENAKGDLDITFDGTPLRLEGDKLYDEDDNFYGTLTFEEIDGEYTGGYSYTKPSETEIKGDLVVAYSLKDSDGDVTEASLTVTVEEYVILSTVGDTNLVQERFIDGSEEGALIYAGTEALEKGSVDYGKITITTPAGSEPEFAWTSGPGGAPVYSMVNGEWLLVEWKVPGAGDNPHVITGRVKVGPGDEDWVPVIKVTYDPEGVAQESGGDYNYKVELFAAMKHDLPFDDASDKTREDLEPNKEFMLTVEGEVVGGADFNTDLRGHDTGNKGEEGDNGLDFGYSVTKGTATVTGTVTVVIEDDILYFGENGVEGVSLEYDDLSDKFYTFPDAINFNGYNDKTYRDSWDLTISAKKAILNADGTIRELVDSPDSRVVHSTKDTANGRGHEDYNGTIGNGLGIVTGSSGRGSDTEIDFIKDGGGQGVHASEALVIALPEGKISFGVTVDLNLLFNAKSAGDATAEHAMITLYRDGKLVGSYDVTSDADLGNYKSQLTVEAGFDTIVITAYDEPGFVANTSDFTVGGLTFAELHVVEYSTANIKGALVGGGADGVNMESFQFLDIAQEYKLENGAILKVSLNEAGDRIVGMITYADGGEARAFDLFMNPEGTWDYLQHKYFTLVDDDGKPLADQNLHFNFGVEDNDGDYTASYLNVAIPENPVPDLTLFTLTDDTVHDAALFGGTGKQYDTEENTKVDDVAKGEFTVNGAHDTLVFTIGGVEHTILVANIGNGPITVTNGTLEITSLGDGKYSFIYTLIDHVDHGDPGSDTDVVDHLAISLSVGNSGYFSDAQTPAGNADGIRLIDDRPEPNITDGIFLNNGDAFINGVLAEIGADKGGSERVEFSTGDGSTDWYYGKVPVTMQHGTKTVNGIEVEDPSVVIGMAGETHVFTLVGKSDGTYTFDQEVPVNGARMDDIIGRFDGDRLNKTGNVQTYYISEKIGTGKYDINYKEQDITWAVKITNNSTQAFSSDGGGLGFQSKQNSLYQGAKFTLTADVAKASGDANYFDMLGLGLNNFTSGSIAYFITYTNGSTDSGSFTPADMMNGYLMFPSDGSTPEGASVLSVVVTVGPINNNCQIGGAGGFWIETTESKIGNLPVDFTVYDADGDSIDGTVNFSPKTGEEWSDLDLPGSSGYALAAGGDEDHTIIGGLGNDILTGGDGDDTLYGGDGDDTLYGGAGSDILIGGAGEDIFAWDNLTSAYNGDYDKIMDFSLIEGDRLMFQDLLTPEGMELHITARLEAGVLVLTLDKGQISQELEINFQENSIPMGDQTYSNAQDYVNAYMAQNTGSTEEQALESLLQIMTVTQ</sequence>
<feature type="region of interest" description="Disordered" evidence="1">
    <location>
        <begin position="481"/>
        <end position="501"/>
    </location>
</feature>
<organism evidence="3">
    <name type="scientific">uncultured delta proteobacterium</name>
    <dbReference type="NCBI Taxonomy" id="34034"/>
    <lineage>
        <taxon>Bacteria</taxon>
        <taxon>Deltaproteobacteria</taxon>
        <taxon>environmental samples</taxon>
    </lineage>
</organism>
<dbReference type="InterPro" id="IPR043824">
    <property type="entry name" value="DUF5801"/>
</dbReference>
<dbReference type="PROSITE" id="PS00330">
    <property type="entry name" value="HEMOLYSIN_CALCIUM"/>
    <property type="match status" value="3"/>
</dbReference>
<dbReference type="SUPFAM" id="SSF51120">
    <property type="entry name" value="beta-Roll"/>
    <property type="match status" value="1"/>
</dbReference>
<dbReference type="Pfam" id="PF00353">
    <property type="entry name" value="HemolysinCabind"/>
    <property type="match status" value="1"/>
</dbReference>
<reference evidence="3" key="1">
    <citation type="submission" date="2016-04" db="EMBL/GenBank/DDBJ databases">
        <authorList>
            <person name="Evans L.H."/>
            <person name="Alamgir A."/>
            <person name="Owens N."/>
            <person name="Weber N.D."/>
            <person name="Virtaneva K."/>
            <person name="Barbian K."/>
            <person name="Babar A."/>
            <person name="Rosenke K."/>
        </authorList>
    </citation>
    <scope>NUCLEOTIDE SEQUENCE</scope>
    <source>
        <strain evidence="3">86</strain>
    </source>
</reference>
<protein>
    <recommendedName>
        <fullName evidence="2">DUF5801 domain-containing protein</fullName>
    </recommendedName>
</protein>
<dbReference type="PRINTS" id="PR00313">
    <property type="entry name" value="CABNDNGRPT"/>
</dbReference>
<evidence type="ECO:0000259" key="2">
    <source>
        <dbReference type="Pfam" id="PF19116"/>
    </source>
</evidence>
<proteinExistence type="predicted"/>
<evidence type="ECO:0000313" key="3">
    <source>
        <dbReference type="EMBL" id="SBW10389.1"/>
    </source>
</evidence>
<feature type="region of interest" description="Disordered" evidence="1">
    <location>
        <begin position="1"/>
        <end position="21"/>
    </location>
</feature>
<dbReference type="EMBL" id="FLUQ01000006">
    <property type="protein sequence ID" value="SBW10389.1"/>
    <property type="molecule type" value="Genomic_DNA"/>
</dbReference>
<dbReference type="InterPro" id="IPR001343">
    <property type="entry name" value="Hemolysn_Ca-bd"/>
</dbReference>
<evidence type="ECO:0000256" key="1">
    <source>
        <dbReference type="SAM" id="MobiDB-lite"/>
    </source>
</evidence>
<feature type="domain" description="DUF5801" evidence="2">
    <location>
        <begin position="644"/>
        <end position="750"/>
    </location>
</feature>
<dbReference type="InterPro" id="IPR011049">
    <property type="entry name" value="Serralysin-like_metalloprot_C"/>
</dbReference>
<dbReference type="Pfam" id="PF19116">
    <property type="entry name" value="DUF5801"/>
    <property type="match status" value="1"/>
</dbReference>
<dbReference type="Gene3D" id="2.150.10.10">
    <property type="entry name" value="Serralysin-like metalloprotease, C-terminal"/>
    <property type="match status" value="1"/>
</dbReference>
<gene>
    <name evidence="3" type="ORF">KL86DPRO_60145</name>
</gene>
<dbReference type="InterPro" id="IPR018511">
    <property type="entry name" value="Hemolysin-typ_Ca-bd_CS"/>
</dbReference>
<feature type="compositionally biased region" description="Basic and acidic residues" evidence="1">
    <location>
        <begin position="485"/>
        <end position="498"/>
    </location>
</feature>
<dbReference type="GO" id="GO:0005509">
    <property type="term" value="F:calcium ion binding"/>
    <property type="evidence" value="ECO:0007669"/>
    <property type="project" value="InterPro"/>
</dbReference>
<name>A0A212KFD9_9DELT</name>